<feature type="domain" description="UspA" evidence="2">
    <location>
        <begin position="160"/>
        <end position="282"/>
    </location>
</feature>
<evidence type="ECO:0000259" key="2">
    <source>
        <dbReference type="Pfam" id="PF00582"/>
    </source>
</evidence>
<proteinExistence type="inferred from homology"/>
<evidence type="ECO:0000256" key="1">
    <source>
        <dbReference type="ARBA" id="ARBA00008791"/>
    </source>
</evidence>
<gene>
    <name evidence="3" type="ORF">H5P28_17760</name>
</gene>
<dbReference type="CDD" id="cd00293">
    <property type="entry name" value="USP-like"/>
    <property type="match status" value="2"/>
</dbReference>
<dbReference type="Pfam" id="PF00582">
    <property type="entry name" value="Usp"/>
    <property type="match status" value="2"/>
</dbReference>
<dbReference type="RefSeq" id="WP_185677033.1">
    <property type="nucleotide sequence ID" value="NZ_JACHVB010000060.1"/>
</dbReference>
<dbReference type="EMBL" id="JACHVB010000060">
    <property type="protein sequence ID" value="MBC2596118.1"/>
    <property type="molecule type" value="Genomic_DNA"/>
</dbReference>
<organism evidence="3 4">
    <name type="scientific">Ruficoccus amylovorans</name>
    <dbReference type="NCBI Taxonomy" id="1804625"/>
    <lineage>
        <taxon>Bacteria</taxon>
        <taxon>Pseudomonadati</taxon>
        <taxon>Verrucomicrobiota</taxon>
        <taxon>Opitutia</taxon>
        <taxon>Puniceicoccales</taxon>
        <taxon>Cerasicoccaceae</taxon>
        <taxon>Ruficoccus</taxon>
    </lineage>
</organism>
<sequence length="282" mass="30925">MKRLLLCTDGSAYSGTACRYAAWVAGRTGARVDMLYVSNLHQYEAPFLMDLGASLGASPYTAVMGQLDEIEKQKAGMIKEYGLKIFADAGVNCPVEFHHEVGILVDAIQDYEEQEAGLVILGKRGENAEAAMEHLGHNMERVVRASKMPCLVTNREYREVKRVVFAYDGGESCLKALEWMAQSKLLKGLELHLISVGEGHGKGEASGHLAKAEPKLRAAGFDVHAQVLTGNVEDSIEDYVVDVDADLLVMGAYGHSRIRQLLIGSTTSDLLRRCRVPILLFR</sequence>
<feature type="domain" description="UspA" evidence="2">
    <location>
        <begin position="1"/>
        <end position="153"/>
    </location>
</feature>
<dbReference type="Proteomes" id="UP000546464">
    <property type="component" value="Unassembled WGS sequence"/>
</dbReference>
<comment type="similarity">
    <text evidence="1">Belongs to the universal stress protein A family.</text>
</comment>
<name>A0A842HJH6_9BACT</name>
<dbReference type="PRINTS" id="PR01438">
    <property type="entry name" value="UNVRSLSTRESS"/>
</dbReference>
<dbReference type="SUPFAM" id="SSF52402">
    <property type="entry name" value="Adenine nucleotide alpha hydrolases-like"/>
    <property type="match status" value="2"/>
</dbReference>
<evidence type="ECO:0000313" key="4">
    <source>
        <dbReference type="Proteomes" id="UP000546464"/>
    </source>
</evidence>
<keyword evidence="4" id="KW-1185">Reference proteome</keyword>
<dbReference type="AlphaFoldDB" id="A0A842HJH6"/>
<evidence type="ECO:0000313" key="3">
    <source>
        <dbReference type="EMBL" id="MBC2596118.1"/>
    </source>
</evidence>
<comment type="caution">
    <text evidence="3">The sequence shown here is derived from an EMBL/GenBank/DDBJ whole genome shotgun (WGS) entry which is preliminary data.</text>
</comment>
<dbReference type="PANTHER" id="PTHR46268">
    <property type="entry name" value="STRESS RESPONSE PROTEIN NHAX"/>
    <property type="match status" value="1"/>
</dbReference>
<dbReference type="InterPro" id="IPR006015">
    <property type="entry name" value="Universal_stress_UspA"/>
</dbReference>
<reference evidence="3 4" key="1">
    <citation type="submission" date="2020-07" db="EMBL/GenBank/DDBJ databases">
        <authorList>
            <person name="Feng X."/>
        </authorList>
    </citation>
    <scope>NUCLEOTIDE SEQUENCE [LARGE SCALE GENOMIC DNA]</scope>
    <source>
        <strain evidence="3 4">JCM31066</strain>
    </source>
</reference>
<protein>
    <submittedName>
        <fullName evidence="3">Universal stress protein</fullName>
    </submittedName>
</protein>
<dbReference type="PANTHER" id="PTHR46268:SF6">
    <property type="entry name" value="UNIVERSAL STRESS PROTEIN UP12"/>
    <property type="match status" value="1"/>
</dbReference>
<dbReference type="InterPro" id="IPR006016">
    <property type="entry name" value="UspA"/>
</dbReference>
<dbReference type="Gene3D" id="3.40.50.12370">
    <property type="match status" value="1"/>
</dbReference>
<accession>A0A842HJH6</accession>